<dbReference type="AlphaFoldDB" id="A0AAP5C8J4"/>
<reference evidence="1" key="1">
    <citation type="submission" date="2023-07" db="EMBL/GenBank/DDBJ databases">
        <authorList>
            <person name="Shahid S."/>
            <person name="Akbar M.Y."/>
            <person name="Ajmal W."/>
            <person name="Ansari A."/>
            <person name="Ghazanfar S."/>
        </authorList>
    </citation>
    <scope>NUCLEOTIDE SEQUENCE</scope>
    <source>
        <strain evidence="1">NIGAB</strain>
    </source>
</reference>
<evidence type="ECO:0000313" key="2">
    <source>
        <dbReference type="Proteomes" id="UP001240529"/>
    </source>
</evidence>
<protein>
    <submittedName>
        <fullName evidence="1">Uncharacterized protein</fullName>
    </submittedName>
</protein>
<proteinExistence type="predicted"/>
<name>A0AAP5C8J4_9GAMM</name>
<evidence type="ECO:0000313" key="1">
    <source>
        <dbReference type="EMBL" id="MDQ7953094.1"/>
    </source>
</evidence>
<gene>
    <name evidence="1" type="ORF">Q0031_15030</name>
</gene>
<dbReference type="Proteomes" id="UP001240529">
    <property type="component" value="Unassembled WGS sequence"/>
</dbReference>
<dbReference type="EMBL" id="JAVIAC010000007">
    <property type="protein sequence ID" value="MDQ7953094.1"/>
    <property type="molecule type" value="Genomic_DNA"/>
</dbReference>
<sequence>MPLFIISLIAALALAIPTCGISLVVFVVVKYAVDIAGVNKLLAATQTSLNTDDQVLIGHVNNAAIRNFFEKHGTTAVKCVRHEKPFIFYIGYVTAVSGAECVSLVGRGNGVMFVSAMEPPVQFGEDMLSLIGKKQFIDQIVAGLNAASR</sequence>
<organism evidence="1 2">
    <name type="scientific">Stenotrophomonas geniculata</name>
    <dbReference type="NCBI Taxonomy" id="86188"/>
    <lineage>
        <taxon>Bacteria</taxon>
        <taxon>Pseudomonadati</taxon>
        <taxon>Pseudomonadota</taxon>
        <taxon>Gammaproteobacteria</taxon>
        <taxon>Lysobacterales</taxon>
        <taxon>Lysobacteraceae</taxon>
        <taxon>Stenotrophomonas</taxon>
    </lineage>
</organism>
<accession>A0AAP5C8J4</accession>
<dbReference type="RefSeq" id="WP_305730460.1">
    <property type="nucleotide sequence ID" value="NZ_JAUZEA010000007.1"/>
</dbReference>
<comment type="caution">
    <text evidence="1">The sequence shown here is derived from an EMBL/GenBank/DDBJ whole genome shotgun (WGS) entry which is preliminary data.</text>
</comment>